<name>A0A3B1D080_9ZZZZ</name>
<dbReference type="SUPFAM" id="SSF53756">
    <property type="entry name" value="UDP-Glycosyltransferase/glycogen phosphorylase"/>
    <property type="match status" value="1"/>
</dbReference>
<dbReference type="AlphaFoldDB" id="A0A3B1D080"/>
<dbReference type="PANTHER" id="PTHR45947">
    <property type="entry name" value="SULFOQUINOVOSYL TRANSFERASE SQD2"/>
    <property type="match status" value="1"/>
</dbReference>
<evidence type="ECO:0000313" key="1">
    <source>
        <dbReference type="EMBL" id="VAX22197.1"/>
    </source>
</evidence>
<dbReference type="PANTHER" id="PTHR45947:SF3">
    <property type="entry name" value="SULFOQUINOVOSYL TRANSFERASE SQD2"/>
    <property type="match status" value="1"/>
</dbReference>
<dbReference type="InterPro" id="IPR050194">
    <property type="entry name" value="Glycosyltransferase_grp1"/>
</dbReference>
<reference evidence="1" key="1">
    <citation type="submission" date="2018-06" db="EMBL/GenBank/DDBJ databases">
        <authorList>
            <person name="Zhirakovskaya E."/>
        </authorList>
    </citation>
    <scope>NUCLEOTIDE SEQUENCE</scope>
</reference>
<gene>
    <name evidence="1" type="ORF">MNBD_NITROSPINAE02-1488</name>
</gene>
<organism evidence="1">
    <name type="scientific">hydrothermal vent metagenome</name>
    <dbReference type="NCBI Taxonomy" id="652676"/>
    <lineage>
        <taxon>unclassified sequences</taxon>
        <taxon>metagenomes</taxon>
        <taxon>ecological metagenomes</taxon>
    </lineage>
</organism>
<dbReference type="Pfam" id="PF13692">
    <property type="entry name" value="Glyco_trans_1_4"/>
    <property type="match status" value="1"/>
</dbReference>
<dbReference type="EMBL" id="UOGE01000073">
    <property type="protein sequence ID" value="VAX22197.1"/>
    <property type="molecule type" value="Genomic_DNA"/>
</dbReference>
<dbReference type="CDD" id="cd03801">
    <property type="entry name" value="GT4_PimA-like"/>
    <property type="match status" value="1"/>
</dbReference>
<dbReference type="Gene3D" id="3.40.50.2000">
    <property type="entry name" value="Glycogen Phosphorylase B"/>
    <property type="match status" value="2"/>
</dbReference>
<sequence length="380" mass="42760">MKRVCIIQRVMCDYRKKFYLLLHGKLLSENISLVVCAGLPWPGEGFVDVLGELGFGARSENIKIAGKAYWQKGALGPAKNTDLIIFEQANSALINYYLLLKRKLGGKAKVAYWGHGWHFSKNSGVRNSWKRFFANKTDWWFAYTELSAKNVEKTGFPRDKITVLNNAVDTTSMRNERKKVTATQLAALREELFGQDKLPNSEYVFGVFSGRLVEDKMIPFLLESVELIHEKIPNFRMIIIGDGPEKNRVARFCEKNRWCAWLGRLPTMSERGIIICSLGDIWIHPGAVGLAILDAFSFGIPLVTTDIGVHGPEIAYLEQDVNGMITDHTPLGYATAVVDILNNKDRLENMRRAATRSSELYTVEAMAENYAEGIIKCLSA</sequence>
<dbReference type="GO" id="GO:0016757">
    <property type="term" value="F:glycosyltransferase activity"/>
    <property type="evidence" value="ECO:0007669"/>
    <property type="project" value="TreeGrafter"/>
</dbReference>
<protein>
    <submittedName>
        <fullName evidence="1">Uncharacterized protein</fullName>
    </submittedName>
</protein>
<proteinExistence type="predicted"/>
<accession>A0A3B1D080</accession>